<keyword evidence="6" id="KW-1185">Reference proteome</keyword>
<dbReference type="PANTHER" id="PTHR43669:SF3">
    <property type="entry name" value="ALCOHOL DEHYDROGENASE, PUTATIVE (AFU_ORTHOLOGUE AFUA_3G03445)-RELATED"/>
    <property type="match status" value="1"/>
</dbReference>
<sequence length="246" mass="25393">MTGRPTALVTGASRGIGFAIAHRLAEAGYDLIVCARRAGTVADAGRRLASTGARVHAEQVDLAAEEDVRRLIEVCQERCDRLDVLVLGAGIGTAGPIEEVPLRRFDKVFAVNVRAPYALVQALLPLLRKGAAANPGRGAKIVALASITGIYPSPGLAAYGASKAALGALCRSVNAEASASGVSATVISPGYVDTDMTEGVRDEVDPATMISTSDIAELAMSVTRLSVNAVVPELVVTRPGGQLHRA</sequence>
<dbReference type="EMBL" id="JAPNNL010000010">
    <property type="protein sequence ID" value="MDA0632670.1"/>
    <property type="molecule type" value="Genomic_DNA"/>
</dbReference>
<organism evidence="5 6">
    <name type="scientific">Nonomuraea corallina</name>
    <dbReference type="NCBI Taxonomy" id="2989783"/>
    <lineage>
        <taxon>Bacteria</taxon>
        <taxon>Bacillati</taxon>
        <taxon>Actinomycetota</taxon>
        <taxon>Actinomycetes</taxon>
        <taxon>Streptosporangiales</taxon>
        <taxon>Streptosporangiaceae</taxon>
        <taxon>Nonomuraea</taxon>
    </lineage>
</organism>
<keyword evidence="2" id="KW-0560">Oxidoreductase</keyword>
<feature type="domain" description="Ketoreductase" evidence="4">
    <location>
        <begin position="5"/>
        <end position="190"/>
    </location>
</feature>
<dbReference type="SUPFAM" id="SSF51735">
    <property type="entry name" value="NAD(P)-binding Rossmann-fold domains"/>
    <property type="match status" value="1"/>
</dbReference>
<dbReference type="Gene3D" id="3.40.50.720">
    <property type="entry name" value="NAD(P)-binding Rossmann-like Domain"/>
    <property type="match status" value="1"/>
</dbReference>
<gene>
    <name evidence="5" type="ORF">OUY22_04510</name>
</gene>
<dbReference type="InterPro" id="IPR002347">
    <property type="entry name" value="SDR_fam"/>
</dbReference>
<dbReference type="SMART" id="SM00822">
    <property type="entry name" value="PKS_KR"/>
    <property type="match status" value="1"/>
</dbReference>
<dbReference type="Proteomes" id="UP001144036">
    <property type="component" value="Unassembled WGS sequence"/>
</dbReference>
<proteinExistence type="inferred from homology"/>
<protein>
    <submittedName>
        <fullName evidence="5">SDR family NAD(P)-dependent oxidoreductase</fullName>
    </submittedName>
</protein>
<reference evidence="5" key="1">
    <citation type="submission" date="2022-11" db="EMBL/GenBank/DDBJ databases">
        <title>Nonomuraea corallina sp. nov., a new species of the genus Nonomuraea isolated from sea side sediment in Thai sea.</title>
        <authorList>
            <person name="Ngamcharungchit C."/>
            <person name="Matsumoto A."/>
            <person name="Suriyachadkun C."/>
            <person name="Panbangred W."/>
            <person name="Inahashi Y."/>
            <person name="Intra B."/>
        </authorList>
    </citation>
    <scope>NUCLEOTIDE SEQUENCE</scope>
    <source>
        <strain evidence="5">MCN248</strain>
    </source>
</reference>
<dbReference type="PRINTS" id="PR00080">
    <property type="entry name" value="SDRFAMILY"/>
</dbReference>
<evidence type="ECO:0000256" key="3">
    <source>
        <dbReference type="RuleBase" id="RU000363"/>
    </source>
</evidence>
<dbReference type="Pfam" id="PF00106">
    <property type="entry name" value="adh_short"/>
    <property type="match status" value="1"/>
</dbReference>
<dbReference type="InterPro" id="IPR057326">
    <property type="entry name" value="KR_dom"/>
</dbReference>
<dbReference type="RefSeq" id="WP_270153451.1">
    <property type="nucleotide sequence ID" value="NZ_JAPNNL010000010.1"/>
</dbReference>
<dbReference type="InterPro" id="IPR036291">
    <property type="entry name" value="NAD(P)-bd_dom_sf"/>
</dbReference>
<evidence type="ECO:0000313" key="6">
    <source>
        <dbReference type="Proteomes" id="UP001144036"/>
    </source>
</evidence>
<evidence type="ECO:0000313" key="5">
    <source>
        <dbReference type="EMBL" id="MDA0632670.1"/>
    </source>
</evidence>
<comment type="caution">
    <text evidence="5">The sequence shown here is derived from an EMBL/GenBank/DDBJ whole genome shotgun (WGS) entry which is preliminary data.</text>
</comment>
<evidence type="ECO:0000256" key="2">
    <source>
        <dbReference type="ARBA" id="ARBA00023002"/>
    </source>
</evidence>
<name>A0ABT4S6V8_9ACTN</name>
<comment type="similarity">
    <text evidence="1 3">Belongs to the short-chain dehydrogenases/reductases (SDR) family.</text>
</comment>
<dbReference type="PRINTS" id="PR00081">
    <property type="entry name" value="GDHRDH"/>
</dbReference>
<dbReference type="CDD" id="cd05233">
    <property type="entry name" value="SDR_c"/>
    <property type="match status" value="1"/>
</dbReference>
<evidence type="ECO:0000256" key="1">
    <source>
        <dbReference type="ARBA" id="ARBA00006484"/>
    </source>
</evidence>
<evidence type="ECO:0000259" key="4">
    <source>
        <dbReference type="SMART" id="SM00822"/>
    </source>
</evidence>
<dbReference type="PANTHER" id="PTHR43669">
    <property type="entry name" value="5-KETO-D-GLUCONATE 5-REDUCTASE"/>
    <property type="match status" value="1"/>
</dbReference>
<accession>A0ABT4S6V8</accession>